<proteinExistence type="predicted"/>
<reference evidence="2 3" key="1">
    <citation type="journal article" date="2014" name="Genome Announc.">
        <title>Trypanosoma cruzi Clone Dm28c Draft Genome Sequence.</title>
        <authorList>
            <person name="Grisard E.C."/>
            <person name="Teixeira S.M."/>
            <person name="de Almeida L.G."/>
            <person name="Stoco P.H."/>
            <person name="Gerber A.L."/>
            <person name="Talavera-Lopez C."/>
            <person name="Lima O.C."/>
            <person name="Andersson B."/>
            <person name="de Vasconcelos A.T."/>
        </authorList>
    </citation>
    <scope>NUCLEOTIDE SEQUENCE [LARGE SCALE GENOMIC DNA]</scope>
    <source>
        <strain evidence="2 3">Dm28c</strain>
    </source>
</reference>
<protein>
    <submittedName>
        <fullName evidence="2">Uncharacterized protein</fullName>
    </submittedName>
</protein>
<name>V5BBJ3_TRYCR</name>
<feature type="region of interest" description="Disordered" evidence="1">
    <location>
        <begin position="1"/>
        <end position="110"/>
    </location>
</feature>
<evidence type="ECO:0000256" key="1">
    <source>
        <dbReference type="SAM" id="MobiDB-lite"/>
    </source>
</evidence>
<gene>
    <name evidence="2" type="ORF">TCDM_08737</name>
</gene>
<sequence>MKRGQQAQPHSSHTTRRHPRKEGTQRQQPHTMQQEQTSTTISSQLISTANGKWQKPRPPHNAHGASTHHADTRGAPHPQERDSSCALPLLLPSPHSHERRQQPPHATASIHYKRSIQIHCNVHLVCVPAETQSKDV</sequence>
<feature type="compositionally biased region" description="Polar residues" evidence="1">
    <location>
        <begin position="1"/>
        <end position="12"/>
    </location>
</feature>
<feature type="compositionally biased region" description="Basic and acidic residues" evidence="1">
    <location>
        <begin position="68"/>
        <end position="83"/>
    </location>
</feature>
<organism evidence="2 3">
    <name type="scientific">Trypanosoma cruzi Dm28c</name>
    <dbReference type="NCBI Taxonomy" id="1416333"/>
    <lineage>
        <taxon>Eukaryota</taxon>
        <taxon>Discoba</taxon>
        <taxon>Euglenozoa</taxon>
        <taxon>Kinetoplastea</taxon>
        <taxon>Metakinetoplastina</taxon>
        <taxon>Trypanosomatida</taxon>
        <taxon>Trypanosomatidae</taxon>
        <taxon>Trypanosoma</taxon>
        <taxon>Schizotrypanum</taxon>
    </lineage>
</organism>
<accession>V5BBJ3</accession>
<comment type="caution">
    <text evidence="2">The sequence shown here is derived from an EMBL/GenBank/DDBJ whole genome shotgun (WGS) entry which is preliminary data.</text>
</comment>
<dbReference type="AlphaFoldDB" id="V5BBJ3"/>
<evidence type="ECO:0000313" key="2">
    <source>
        <dbReference type="EMBL" id="ESS63437.1"/>
    </source>
</evidence>
<dbReference type="EMBL" id="AYLP01000127">
    <property type="protein sequence ID" value="ESS63437.1"/>
    <property type="molecule type" value="Genomic_DNA"/>
</dbReference>
<dbReference type="Proteomes" id="UP000017861">
    <property type="component" value="Unassembled WGS sequence"/>
</dbReference>
<dbReference type="VEuPathDB" id="TriTrypDB:TCDM_08737"/>
<feature type="compositionally biased region" description="Low complexity" evidence="1">
    <location>
        <begin position="33"/>
        <end position="48"/>
    </location>
</feature>
<evidence type="ECO:0000313" key="3">
    <source>
        <dbReference type="Proteomes" id="UP000017861"/>
    </source>
</evidence>